<comment type="caution">
    <text evidence="12">The sequence shown here is derived from an EMBL/GenBank/DDBJ whole genome shotgun (WGS) entry which is preliminary data.</text>
</comment>
<keyword evidence="7" id="KW-0067">ATP-binding</keyword>
<keyword evidence="6 12" id="KW-0418">Kinase</keyword>
<dbReference type="Gene3D" id="1.20.5.1930">
    <property type="match status" value="1"/>
</dbReference>
<dbReference type="SMART" id="SM00387">
    <property type="entry name" value="HATPase_c"/>
    <property type="match status" value="1"/>
</dbReference>
<organism evidence="12 13">
    <name type="scientific">Kocuria subflava</name>
    <dbReference type="NCBI Taxonomy" id="1736139"/>
    <lineage>
        <taxon>Bacteria</taxon>
        <taxon>Bacillati</taxon>
        <taxon>Actinomycetota</taxon>
        <taxon>Actinomycetes</taxon>
        <taxon>Micrococcales</taxon>
        <taxon>Micrococcaceae</taxon>
        <taxon>Kocuria</taxon>
    </lineage>
</organism>
<evidence type="ECO:0000256" key="5">
    <source>
        <dbReference type="ARBA" id="ARBA00022741"/>
    </source>
</evidence>
<dbReference type="GO" id="GO:0000155">
    <property type="term" value="F:phosphorelay sensor kinase activity"/>
    <property type="evidence" value="ECO:0007669"/>
    <property type="project" value="InterPro"/>
</dbReference>
<dbReference type="InterPro" id="IPR036890">
    <property type="entry name" value="HATPase_C_sf"/>
</dbReference>
<comment type="catalytic activity">
    <reaction evidence="1">
        <text>ATP + protein L-histidine = ADP + protein N-phospho-L-histidine.</text>
        <dbReference type="EC" id="2.7.13.3"/>
    </reaction>
</comment>
<keyword evidence="10" id="KW-0472">Membrane</keyword>
<dbReference type="InterPro" id="IPR011712">
    <property type="entry name" value="Sig_transdc_His_kin_sub3_dim/P"/>
</dbReference>
<gene>
    <name evidence="12" type="ORF">GTW58_04010</name>
</gene>
<dbReference type="GO" id="GO:0016020">
    <property type="term" value="C:membrane"/>
    <property type="evidence" value="ECO:0007669"/>
    <property type="project" value="InterPro"/>
</dbReference>
<evidence type="ECO:0000256" key="10">
    <source>
        <dbReference type="SAM" id="Phobius"/>
    </source>
</evidence>
<dbReference type="Gene3D" id="3.30.565.10">
    <property type="entry name" value="Histidine kinase-like ATPase, C-terminal domain"/>
    <property type="match status" value="1"/>
</dbReference>
<proteinExistence type="predicted"/>
<keyword evidence="10" id="KW-1133">Transmembrane helix</keyword>
<evidence type="ECO:0000313" key="12">
    <source>
        <dbReference type="EMBL" id="NKE09121.1"/>
    </source>
</evidence>
<evidence type="ECO:0000256" key="2">
    <source>
        <dbReference type="ARBA" id="ARBA00012438"/>
    </source>
</evidence>
<dbReference type="SUPFAM" id="SSF55874">
    <property type="entry name" value="ATPase domain of HSP90 chaperone/DNA topoisomerase II/histidine kinase"/>
    <property type="match status" value="1"/>
</dbReference>
<dbReference type="Pfam" id="PF07730">
    <property type="entry name" value="HisKA_3"/>
    <property type="match status" value="1"/>
</dbReference>
<evidence type="ECO:0000256" key="8">
    <source>
        <dbReference type="ARBA" id="ARBA00023012"/>
    </source>
</evidence>
<dbReference type="GO" id="GO:0005524">
    <property type="term" value="F:ATP binding"/>
    <property type="evidence" value="ECO:0007669"/>
    <property type="project" value="UniProtKB-KW"/>
</dbReference>
<evidence type="ECO:0000256" key="1">
    <source>
        <dbReference type="ARBA" id="ARBA00000085"/>
    </source>
</evidence>
<feature type="transmembrane region" description="Helical" evidence="10">
    <location>
        <begin position="190"/>
        <end position="209"/>
    </location>
</feature>
<dbReference type="PANTHER" id="PTHR24421:SF10">
    <property type="entry name" value="NITRATE_NITRITE SENSOR PROTEIN NARQ"/>
    <property type="match status" value="1"/>
</dbReference>
<dbReference type="Pfam" id="PF02518">
    <property type="entry name" value="HATPase_c"/>
    <property type="match status" value="1"/>
</dbReference>
<keyword evidence="10" id="KW-0812">Transmembrane</keyword>
<dbReference type="PANTHER" id="PTHR24421">
    <property type="entry name" value="NITRATE/NITRITE SENSOR PROTEIN NARX-RELATED"/>
    <property type="match status" value="1"/>
</dbReference>
<dbReference type="CDD" id="cd16917">
    <property type="entry name" value="HATPase_UhpB-NarQ-NarX-like"/>
    <property type="match status" value="1"/>
</dbReference>
<feature type="transmembrane region" description="Helical" evidence="10">
    <location>
        <begin position="145"/>
        <end position="170"/>
    </location>
</feature>
<evidence type="ECO:0000256" key="6">
    <source>
        <dbReference type="ARBA" id="ARBA00022777"/>
    </source>
</evidence>
<protein>
    <recommendedName>
        <fullName evidence="2">histidine kinase</fullName>
        <ecNumber evidence="2">2.7.13.3</ecNumber>
    </recommendedName>
</protein>
<evidence type="ECO:0000256" key="7">
    <source>
        <dbReference type="ARBA" id="ARBA00022840"/>
    </source>
</evidence>
<evidence type="ECO:0000313" key="13">
    <source>
        <dbReference type="Proteomes" id="UP000521379"/>
    </source>
</evidence>
<feature type="transmembrane region" description="Helical" evidence="10">
    <location>
        <begin position="76"/>
        <end position="92"/>
    </location>
</feature>
<keyword evidence="13" id="KW-1185">Reference proteome</keyword>
<sequence>MSPTAAEPQTFLQRFTTQGGLVAVLGDPTAPDWERASPGRTGFRRDLIGALALTLVGFVGLALTESYAGVLEDRPRWWGYAAIAVITLPLIWRRSHPIAALSVGTVAYIAGAYANGQVAALQTTLVAFFTYVYAAVAWGKSRQVVAVAVVMLGIVIGVWLLIDLTISSSYRDLVAELGSADGPFDPLTGFTLYYILVNVAFFGGAVYAGRASWRAALRRHRNQEQARTIERQAQELARRAVVDERLRIARELHDVIAHHVSAIGIQAGAARMVLDTDPQAAQTALKTVEGSSRQAVAETRQLLGVLRDDHSGATEFLGRGINDLEELVREHAHLGLAVTLSTAVADDVDLDRLPPALGASMYRCVQESLSNVLRHSTARRVSVTLRSLGEQHSQALEIEVLDAGRPRPSGSGSGYGLVGLRERAQLHGGSCESGPRTPGPGWRVRFTFPVSAQAGPDESPRPFGAGSTVPMKGL</sequence>
<reference evidence="12 13" key="1">
    <citation type="submission" date="2020-02" db="EMBL/GenBank/DDBJ databases">
        <authorList>
            <person name="Sun Q."/>
        </authorList>
    </citation>
    <scope>NUCLEOTIDE SEQUENCE [LARGE SCALE GENOMIC DNA]</scope>
    <source>
        <strain evidence="12 13">YIM 13062</strain>
    </source>
</reference>
<evidence type="ECO:0000256" key="4">
    <source>
        <dbReference type="ARBA" id="ARBA00022679"/>
    </source>
</evidence>
<name>A0A846U336_9MICC</name>
<dbReference type="Proteomes" id="UP000521379">
    <property type="component" value="Unassembled WGS sequence"/>
</dbReference>
<keyword evidence="4" id="KW-0808">Transferase</keyword>
<keyword evidence="3" id="KW-0597">Phosphoprotein</keyword>
<dbReference type="RefSeq" id="WP_157980456.1">
    <property type="nucleotide sequence ID" value="NZ_JAAVUN010000005.1"/>
</dbReference>
<dbReference type="InterPro" id="IPR003594">
    <property type="entry name" value="HATPase_dom"/>
</dbReference>
<feature type="domain" description="Histidine kinase/HSP90-like ATPase" evidence="11">
    <location>
        <begin position="356"/>
        <end position="452"/>
    </location>
</feature>
<keyword evidence="5" id="KW-0547">Nucleotide-binding</keyword>
<dbReference type="InterPro" id="IPR050482">
    <property type="entry name" value="Sensor_HK_TwoCompSys"/>
</dbReference>
<evidence type="ECO:0000256" key="9">
    <source>
        <dbReference type="SAM" id="MobiDB-lite"/>
    </source>
</evidence>
<dbReference type="AlphaFoldDB" id="A0A846U336"/>
<feature type="transmembrane region" description="Helical" evidence="10">
    <location>
        <begin position="120"/>
        <end position="138"/>
    </location>
</feature>
<keyword evidence="8" id="KW-0902">Two-component regulatory system</keyword>
<accession>A0A846U336</accession>
<feature type="transmembrane region" description="Helical" evidence="10">
    <location>
        <begin position="47"/>
        <end position="64"/>
    </location>
</feature>
<feature type="region of interest" description="Disordered" evidence="9">
    <location>
        <begin position="452"/>
        <end position="474"/>
    </location>
</feature>
<dbReference type="GO" id="GO:0046983">
    <property type="term" value="F:protein dimerization activity"/>
    <property type="evidence" value="ECO:0007669"/>
    <property type="project" value="InterPro"/>
</dbReference>
<evidence type="ECO:0000256" key="3">
    <source>
        <dbReference type="ARBA" id="ARBA00022553"/>
    </source>
</evidence>
<dbReference type="EMBL" id="JAAVUN010000005">
    <property type="protein sequence ID" value="NKE09121.1"/>
    <property type="molecule type" value="Genomic_DNA"/>
</dbReference>
<evidence type="ECO:0000259" key="11">
    <source>
        <dbReference type="SMART" id="SM00387"/>
    </source>
</evidence>
<dbReference type="EC" id="2.7.13.3" evidence="2"/>